<proteinExistence type="predicted"/>
<keyword evidence="1" id="KW-1185">Reference proteome</keyword>
<evidence type="ECO:0000313" key="1">
    <source>
        <dbReference type="Proteomes" id="UP000887565"/>
    </source>
</evidence>
<evidence type="ECO:0000313" key="2">
    <source>
        <dbReference type="WBParaSite" id="nRc.2.0.1.t34979-RA"/>
    </source>
</evidence>
<protein>
    <submittedName>
        <fullName evidence="2">Uncharacterized protein</fullName>
    </submittedName>
</protein>
<reference evidence="2" key="1">
    <citation type="submission" date="2022-11" db="UniProtKB">
        <authorList>
            <consortium name="WormBaseParasite"/>
        </authorList>
    </citation>
    <scope>IDENTIFICATION</scope>
</reference>
<dbReference type="Proteomes" id="UP000887565">
    <property type="component" value="Unplaced"/>
</dbReference>
<accession>A0A915K9D5</accession>
<sequence length="146" mass="17226">MCTKARWTPISACNVPNDQYQQNLTGDKHMHGSDHKSYQFGLGWSHSHKHTSANRTFPHTDHVDGRRVHHNLQERDQWDKELLAKLMPLMTAKPQPYLAYLDFWLLTKGKKSKSFDEEKDRFVQFVKKINKHYEHKIEIALGKKSE</sequence>
<name>A0A915K9D5_ROMCU</name>
<dbReference type="WBParaSite" id="nRc.2.0.1.t34979-RA">
    <property type="protein sequence ID" value="nRc.2.0.1.t34979-RA"/>
    <property type="gene ID" value="nRc.2.0.1.g34979"/>
</dbReference>
<organism evidence="1 2">
    <name type="scientific">Romanomermis culicivorax</name>
    <name type="common">Nematode worm</name>
    <dbReference type="NCBI Taxonomy" id="13658"/>
    <lineage>
        <taxon>Eukaryota</taxon>
        <taxon>Metazoa</taxon>
        <taxon>Ecdysozoa</taxon>
        <taxon>Nematoda</taxon>
        <taxon>Enoplea</taxon>
        <taxon>Dorylaimia</taxon>
        <taxon>Mermithida</taxon>
        <taxon>Mermithoidea</taxon>
        <taxon>Mermithidae</taxon>
        <taxon>Romanomermis</taxon>
    </lineage>
</organism>
<dbReference type="AlphaFoldDB" id="A0A915K9D5"/>